<dbReference type="GO" id="GO:0046872">
    <property type="term" value="F:metal ion binding"/>
    <property type="evidence" value="ECO:0007669"/>
    <property type="project" value="UniProtKB-KW"/>
</dbReference>
<reference evidence="13" key="1">
    <citation type="submission" date="2014-05" db="EMBL/GenBank/DDBJ databases">
        <title>The transcriptome of the halophilic microalga Tetraselmis sp. GSL018 isolated from the Great Salt Lake, Utah.</title>
        <authorList>
            <person name="Jinkerson R.E."/>
            <person name="D'Adamo S."/>
            <person name="Posewitz M.C."/>
        </authorList>
    </citation>
    <scope>NUCLEOTIDE SEQUENCE</scope>
    <source>
        <strain evidence="13">GSL018</strain>
    </source>
</reference>
<keyword evidence="7" id="KW-1133">Transmembrane helix</keyword>
<evidence type="ECO:0000256" key="1">
    <source>
        <dbReference type="ARBA" id="ARBA00004141"/>
    </source>
</evidence>
<dbReference type="InterPro" id="IPR005804">
    <property type="entry name" value="FA_desaturase_dom"/>
</dbReference>
<keyword evidence="8" id="KW-0560">Oxidoreductase</keyword>
<keyword evidence="10" id="KW-0443">Lipid metabolism</keyword>
<proteinExistence type="inferred from homology"/>
<evidence type="ECO:0000256" key="5">
    <source>
        <dbReference type="ARBA" id="ARBA00022692"/>
    </source>
</evidence>
<comment type="subcellular location">
    <subcellularLocation>
        <location evidence="1">Membrane</location>
        <topology evidence="1">Multi-pass membrane protein</topology>
    </subcellularLocation>
</comment>
<keyword evidence="4" id="KW-0349">Heme</keyword>
<comment type="pathway">
    <text evidence="2">Lipid metabolism.</text>
</comment>
<dbReference type="PROSITE" id="PS50255">
    <property type="entry name" value="CYTOCHROME_B5_2"/>
    <property type="match status" value="1"/>
</dbReference>
<dbReference type="EMBL" id="GBEZ01023063">
    <property type="protein sequence ID" value="JAC63803.1"/>
    <property type="molecule type" value="Transcribed_RNA"/>
</dbReference>
<dbReference type="Pfam" id="PF00173">
    <property type="entry name" value="Cyt-b5"/>
    <property type="match status" value="1"/>
</dbReference>
<sequence>MTLSEENLCGFAKTNTIVTWEELSKHSTESDLWVAIDGKAYDLTNWIDKHPGGLQTIRMSAGRDMTDEFEAYHPGYVRNFLPRFYVGEMETKHRKDLPSYQVAHRQLVKTFRDAGMYETDYFFYAKRAALMAVLLAAGVFLALKGHVAPSAVLIAAFWQQAAFIGHDAGHSGITHVRKLDNLIGLVAGNLCNGIGISWWKNTHNVHHIMTNSADHDPDIQHLPVFAISERFFGSLFSKYHSAAMVFDETTKRLVSYQHLYWIPVLCLAKWTLYGQSIFFLCTSKSYVPLMYEALTLAAYFTWVGALALQFSTWAQTAAFVFLSHAAFGVLHLQITCSHWTSETYEGIPEDGEFLKVQLQGTTNWSCPRWLDWFHGGLQFQIEHHCFPRMPRHNLRRVSEILKGVCEEHGLPYRSPTFPQIIMMTYETMRQAALAARKVTEFHEGSGKKFSFVGSVM</sequence>
<comment type="similarity">
    <text evidence="3">Belongs to the fatty acid desaturase type 1 family.</text>
</comment>
<protein>
    <submittedName>
        <fullName evidence="13">Delta8-fatty-acid desaturase</fullName>
    </submittedName>
</protein>
<dbReference type="GO" id="GO:0006629">
    <property type="term" value="P:lipid metabolic process"/>
    <property type="evidence" value="ECO:0007669"/>
    <property type="project" value="UniProtKB-KW"/>
</dbReference>
<dbReference type="PANTHER" id="PTHR19353:SF30">
    <property type="entry name" value="DELTA 8-(E)-SPHINGOLIPID DESATURASE"/>
    <property type="match status" value="1"/>
</dbReference>
<evidence type="ECO:0000256" key="9">
    <source>
        <dbReference type="ARBA" id="ARBA00023004"/>
    </source>
</evidence>
<dbReference type="CDD" id="cd03506">
    <property type="entry name" value="Delta6-FADS-like"/>
    <property type="match status" value="1"/>
</dbReference>
<evidence type="ECO:0000256" key="2">
    <source>
        <dbReference type="ARBA" id="ARBA00005189"/>
    </source>
</evidence>
<dbReference type="InterPro" id="IPR036400">
    <property type="entry name" value="Cyt_B5-like_heme/steroid_sf"/>
</dbReference>
<keyword evidence="5" id="KW-0812">Transmembrane</keyword>
<dbReference type="AlphaFoldDB" id="A0A061QVR6"/>
<dbReference type="SUPFAM" id="SSF55856">
    <property type="entry name" value="Cytochrome b5-like heme/steroid binding domain"/>
    <property type="match status" value="1"/>
</dbReference>
<keyword evidence="9" id="KW-0408">Iron</keyword>
<feature type="domain" description="Cytochrome b5 heme-binding" evidence="12">
    <location>
        <begin position="15"/>
        <end position="90"/>
    </location>
</feature>
<dbReference type="PIRSF" id="PIRSF015921">
    <property type="entry name" value="FA_sphinglp_des"/>
    <property type="match status" value="1"/>
</dbReference>
<dbReference type="SMART" id="SM01117">
    <property type="entry name" value="Cyt-b5"/>
    <property type="match status" value="1"/>
</dbReference>
<dbReference type="GO" id="GO:0016020">
    <property type="term" value="C:membrane"/>
    <property type="evidence" value="ECO:0007669"/>
    <property type="project" value="UniProtKB-SubCell"/>
</dbReference>
<evidence type="ECO:0000313" key="13">
    <source>
        <dbReference type="EMBL" id="JAC63803.1"/>
    </source>
</evidence>
<evidence type="ECO:0000256" key="3">
    <source>
        <dbReference type="ARBA" id="ARBA00009295"/>
    </source>
</evidence>
<evidence type="ECO:0000256" key="7">
    <source>
        <dbReference type="ARBA" id="ARBA00022989"/>
    </source>
</evidence>
<accession>A0A061QVR6</accession>
<dbReference type="InterPro" id="IPR001199">
    <property type="entry name" value="Cyt_B5-like_heme/steroid-bd"/>
</dbReference>
<dbReference type="PANTHER" id="PTHR19353">
    <property type="entry name" value="FATTY ACID DESATURASE 2"/>
    <property type="match status" value="1"/>
</dbReference>
<evidence type="ECO:0000256" key="4">
    <source>
        <dbReference type="ARBA" id="ARBA00022617"/>
    </source>
</evidence>
<evidence type="ECO:0000256" key="10">
    <source>
        <dbReference type="ARBA" id="ARBA00023098"/>
    </source>
</evidence>
<dbReference type="InterPro" id="IPR012171">
    <property type="entry name" value="Fatty_acid_desaturase"/>
</dbReference>
<dbReference type="GO" id="GO:0016717">
    <property type="term" value="F:oxidoreductase activity, acting on paired donors, with oxidation of a pair of donors resulting in the reduction of molecular oxygen to two molecules of water"/>
    <property type="evidence" value="ECO:0007669"/>
    <property type="project" value="UniProtKB-ARBA"/>
</dbReference>
<keyword evidence="6" id="KW-0479">Metal-binding</keyword>
<name>A0A061QVR6_9CHLO</name>
<dbReference type="PRINTS" id="PR00363">
    <property type="entry name" value="CYTOCHROMEB5"/>
</dbReference>
<organism evidence="13">
    <name type="scientific">Tetraselmis sp. GSL018</name>
    <dbReference type="NCBI Taxonomy" id="582737"/>
    <lineage>
        <taxon>Eukaryota</taxon>
        <taxon>Viridiplantae</taxon>
        <taxon>Chlorophyta</taxon>
        <taxon>core chlorophytes</taxon>
        <taxon>Chlorodendrophyceae</taxon>
        <taxon>Chlorodendrales</taxon>
        <taxon>Chlorodendraceae</taxon>
        <taxon>Tetraselmis</taxon>
    </lineage>
</organism>
<evidence type="ECO:0000259" key="12">
    <source>
        <dbReference type="PROSITE" id="PS50255"/>
    </source>
</evidence>
<dbReference type="Pfam" id="PF00487">
    <property type="entry name" value="FA_desaturase"/>
    <property type="match status" value="1"/>
</dbReference>
<evidence type="ECO:0000256" key="6">
    <source>
        <dbReference type="ARBA" id="ARBA00022723"/>
    </source>
</evidence>
<keyword evidence="11" id="KW-0472">Membrane</keyword>
<dbReference type="Gene3D" id="3.10.120.10">
    <property type="entry name" value="Cytochrome b5-like heme/steroid binding domain"/>
    <property type="match status" value="1"/>
</dbReference>
<evidence type="ECO:0000256" key="11">
    <source>
        <dbReference type="ARBA" id="ARBA00023136"/>
    </source>
</evidence>
<gene>
    <name evidence="13" type="primary">SLD</name>
    <name evidence="13" type="ORF">TSPGSL018_19718</name>
</gene>
<evidence type="ECO:0000256" key="8">
    <source>
        <dbReference type="ARBA" id="ARBA00023002"/>
    </source>
</evidence>